<organism evidence="1 2">
    <name type="scientific">Panagrolaimus sp. JU765</name>
    <dbReference type="NCBI Taxonomy" id="591449"/>
    <lineage>
        <taxon>Eukaryota</taxon>
        <taxon>Metazoa</taxon>
        <taxon>Ecdysozoa</taxon>
        <taxon>Nematoda</taxon>
        <taxon>Chromadorea</taxon>
        <taxon>Rhabditida</taxon>
        <taxon>Tylenchina</taxon>
        <taxon>Panagrolaimomorpha</taxon>
        <taxon>Panagrolaimoidea</taxon>
        <taxon>Panagrolaimidae</taxon>
        <taxon>Panagrolaimus</taxon>
    </lineage>
</organism>
<evidence type="ECO:0000313" key="2">
    <source>
        <dbReference type="WBParaSite" id="JU765_v2.g1520.t1"/>
    </source>
</evidence>
<dbReference type="Proteomes" id="UP000887576">
    <property type="component" value="Unplaced"/>
</dbReference>
<proteinExistence type="predicted"/>
<protein>
    <submittedName>
        <fullName evidence="2">ANK_REP_REGION domain-containing protein</fullName>
    </submittedName>
</protein>
<name>A0AC34QCX5_9BILA</name>
<dbReference type="WBParaSite" id="JU765_v2.g1520.t1">
    <property type="protein sequence ID" value="JU765_v2.g1520.t1"/>
    <property type="gene ID" value="JU765_v2.g1520"/>
</dbReference>
<accession>A0AC34QCX5</accession>
<reference evidence="2" key="1">
    <citation type="submission" date="2022-11" db="UniProtKB">
        <authorList>
            <consortium name="WormBaseParasite"/>
        </authorList>
    </citation>
    <scope>IDENTIFICATION</scope>
</reference>
<evidence type="ECO:0000313" key="1">
    <source>
        <dbReference type="Proteomes" id="UP000887576"/>
    </source>
</evidence>
<sequence length="360" mass="40056">MIFGPGQPVFSSDFPVLTFYHLPLKIDEKHREEDNKLLLPVHIAAIGNAYDTSKFLHLETKYQKINDGDHPYDKLHPLHLVSLYGSIKSHPNSSDDPILLISAVLNDFEDPDILDASFTTPLHYACLAGNLAIVEHLIKCGADVNRQQKKSSMTPLHFACQSGNDQVVELLLVNKGDPSITDSYGNTTLHYAVRCMDNVEVIKAIINAVVGDKEEFICTKNYGGISAIVLAVEENRLKIADYLLKQHLVNHSDHAHETLLVHLAAQRGSPDMVNILVQNGLSIEERDSRGQTPLHFASEEGHLQLVRELLQAGADIEARDERGYTPLLAAVSRDQEKIVRELLPKCLMTALSYFGENMVL</sequence>